<accession>A0A6J8BAM7</accession>
<comment type="similarity">
    <text evidence="1">Belongs to the metallo-dependent hydrolases superfamily. TatD-type hydrolase family.</text>
</comment>
<dbReference type="PANTHER" id="PTHR46363">
    <property type="entry name" value="DEOXYRIBONUCLEASE TATDN2-RELATED"/>
    <property type="match status" value="1"/>
</dbReference>
<evidence type="ECO:0000256" key="1">
    <source>
        <dbReference type="ARBA" id="ARBA00009275"/>
    </source>
</evidence>
<feature type="binding site" evidence="2">
    <location>
        <position position="31"/>
    </location>
    <ligand>
        <name>a divalent metal cation</name>
        <dbReference type="ChEBI" id="CHEBI:60240"/>
        <label>1</label>
    </ligand>
</feature>
<name>A0A6J8BAM7_MYTCO</name>
<evidence type="ECO:0000313" key="3">
    <source>
        <dbReference type="EMBL" id="CAC5379689.1"/>
    </source>
</evidence>
<dbReference type="EC" id="3.1.21.-" evidence="3"/>
<dbReference type="SUPFAM" id="SSF51556">
    <property type="entry name" value="Metallo-dependent hydrolases"/>
    <property type="match status" value="1"/>
</dbReference>
<dbReference type="InterPro" id="IPR032466">
    <property type="entry name" value="Metal_Hydrolase"/>
</dbReference>
<dbReference type="Proteomes" id="UP000507470">
    <property type="component" value="Unassembled WGS sequence"/>
</dbReference>
<proteinExistence type="inferred from homology"/>
<evidence type="ECO:0000313" key="4">
    <source>
        <dbReference type="Proteomes" id="UP000507470"/>
    </source>
</evidence>
<dbReference type="Gene3D" id="3.20.20.140">
    <property type="entry name" value="Metal-dependent hydrolases"/>
    <property type="match status" value="1"/>
</dbReference>
<keyword evidence="2" id="KW-0479">Metal-binding</keyword>
<dbReference type="EMBL" id="CACVKT020002746">
    <property type="protein sequence ID" value="CAC5379689.1"/>
    <property type="molecule type" value="Genomic_DNA"/>
</dbReference>
<organism evidence="3 4">
    <name type="scientific">Mytilus coruscus</name>
    <name type="common">Sea mussel</name>
    <dbReference type="NCBI Taxonomy" id="42192"/>
    <lineage>
        <taxon>Eukaryota</taxon>
        <taxon>Metazoa</taxon>
        <taxon>Spiralia</taxon>
        <taxon>Lophotrochozoa</taxon>
        <taxon>Mollusca</taxon>
        <taxon>Bivalvia</taxon>
        <taxon>Autobranchia</taxon>
        <taxon>Pteriomorphia</taxon>
        <taxon>Mytilida</taxon>
        <taxon>Mytiloidea</taxon>
        <taxon>Mytilidae</taxon>
        <taxon>Mytilinae</taxon>
        <taxon>Mytilus</taxon>
    </lineage>
</organism>
<feature type="binding site" evidence="2">
    <location>
        <position position="122"/>
    </location>
    <ligand>
        <name>a divalent metal cation</name>
        <dbReference type="ChEBI" id="CHEBI:60240"/>
        <label>1</label>
    </ligand>
</feature>
<dbReference type="AlphaFoldDB" id="A0A6J8BAM7"/>
<dbReference type="OrthoDB" id="9980814at2759"/>
<dbReference type="GO" id="GO:0016788">
    <property type="term" value="F:hydrolase activity, acting on ester bonds"/>
    <property type="evidence" value="ECO:0007669"/>
    <property type="project" value="InterPro"/>
</dbReference>
<keyword evidence="3" id="KW-0378">Hydrolase</keyword>
<evidence type="ECO:0000256" key="2">
    <source>
        <dbReference type="PIRSR" id="PIRSR005902-1"/>
    </source>
</evidence>
<dbReference type="InterPro" id="IPR001130">
    <property type="entry name" value="TatD-like"/>
</dbReference>
<protein>
    <submittedName>
        <fullName evidence="3">TatD</fullName>
        <ecNumber evidence="3">3.1.21.-</ecNumber>
    </submittedName>
</protein>
<feature type="binding site" evidence="2">
    <location>
        <position position="29"/>
    </location>
    <ligand>
        <name>a divalent metal cation</name>
        <dbReference type="ChEBI" id="CHEBI:60240"/>
        <label>1</label>
    </ligand>
</feature>
<dbReference type="PANTHER" id="PTHR46363:SF1">
    <property type="entry name" value="DEOXYRIBONUCLEASE TATDN2-RELATED"/>
    <property type="match status" value="1"/>
</dbReference>
<gene>
    <name evidence="3" type="ORF">MCOR_15727</name>
</gene>
<dbReference type="GO" id="GO:0046872">
    <property type="term" value="F:metal ion binding"/>
    <property type="evidence" value="ECO:0007669"/>
    <property type="project" value="UniProtKB-KW"/>
</dbReference>
<keyword evidence="4" id="KW-1185">Reference proteome</keyword>
<feature type="binding site" evidence="2">
    <location>
        <position position="186"/>
    </location>
    <ligand>
        <name>a divalent metal cation</name>
        <dbReference type="ChEBI" id="CHEBI:60240"/>
        <label>2</label>
    </ligand>
</feature>
<feature type="binding site" evidence="2">
    <location>
        <position position="158"/>
    </location>
    <ligand>
        <name>a divalent metal cation</name>
        <dbReference type="ChEBI" id="CHEBI:60240"/>
        <label>2</label>
    </ligand>
</feature>
<sequence length="289" mass="33686">MDEEELDYGPEEEELVLVKDQRIKVIDTHFHWDKFFLQARFSGLPSYTWEEKGNEKFQIRYLISNFVFPSRWKACLNSELLSKVRSIKHTIGIHPKIAGNQVGQLLKELKKRIPGKFMAIGEYGLDVSQGDKDLREQIKVLRVQLELAKSNYLPVVTHCRGGENIASRYLDIMTESLDRGHGVHWHCFSEDKKKYENIKRCLPNTKFGISPLLLMDDKYPQLRSQVCEMQLEDIILESDSPYIHPKNYEDNSPLLIKAIIQKLAIMFNTSGREIAEITTRNAHQLYKFE</sequence>
<reference evidence="3 4" key="1">
    <citation type="submission" date="2020-06" db="EMBL/GenBank/DDBJ databases">
        <authorList>
            <person name="Li R."/>
            <person name="Bekaert M."/>
        </authorList>
    </citation>
    <scope>NUCLEOTIDE SEQUENCE [LARGE SCALE GENOMIC DNA]</scope>
    <source>
        <strain evidence="4">wild</strain>
    </source>
</reference>
<dbReference type="Pfam" id="PF01026">
    <property type="entry name" value="TatD_DNase"/>
    <property type="match status" value="1"/>
</dbReference>
<feature type="binding site" evidence="2">
    <location>
        <position position="239"/>
    </location>
    <ligand>
        <name>a divalent metal cation</name>
        <dbReference type="ChEBI" id="CHEBI:60240"/>
        <label>1</label>
    </ligand>
</feature>
<dbReference type="PIRSF" id="PIRSF005902">
    <property type="entry name" value="DNase_TatD"/>
    <property type="match status" value="1"/>
</dbReference>